<evidence type="ECO:0000256" key="10">
    <source>
        <dbReference type="RuleBase" id="RU363066"/>
    </source>
</evidence>
<reference evidence="12" key="1">
    <citation type="submission" date="2017-10" db="EMBL/GenBank/DDBJ databases">
        <authorList>
            <person name="Kravchenko I.K."/>
            <person name="Grouzdev D.S."/>
        </authorList>
    </citation>
    <scope>NUCLEOTIDE SEQUENCE [LARGE SCALE GENOMIC DNA]</scope>
    <source>
        <strain evidence="12">B2</strain>
    </source>
</reference>
<dbReference type="NCBIfam" id="TIGR01313">
    <property type="entry name" value="therm_gnt_kin"/>
    <property type="match status" value="1"/>
</dbReference>
<dbReference type="RefSeq" id="WP_098735860.1">
    <property type="nucleotide sequence ID" value="NZ_PDKW01000039.1"/>
</dbReference>
<dbReference type="Pfam" id="PF13671">
    <property type="entry name" value="AAA_33"/>
    <property type="match status" value="1"/>
</dbReference>
<name>A0A2B8BKE1_9PROT</name>
<comment type="similarity">
    <text evidence="2 10">Belongs to the gluconokinase GntK/GntV family.</text>
</comment>
<evidence type="ECO:0000256" key="2">
    <source>
        <dbReference type="ARBA" id="ARBA00008420"/>
    </source>
</evidence>
<dbReference type="CDD" id="cd02021">
    <property type="entry name" value="GntK"/>
    <property type="match status" value="1"/>
</dbReference>
<dbReference type="GO" id="GO:0005737">
    <property type="term" value="C:cytoplasm"/>
    <property type="evidence" value="ECO:0007669"/>
    <property type="project" value="TreeGrafter"/>
</dbReference>
<keyword evidence="6 10" id="KW-0418">Kinase</keyword>
<dbReference type="Proteomes" id="UP000225379">
    <property type="component" value="Unassembled WGS sequence"/>
</dbReference>
<evidence type="ECO:0000313" key="12">
    <source>
        <dbReference type="Proteomes" id="UP000225379"/>
    </source>
</evidence>
<comment type="pathway">
    <text evidence="1">Carbohydrate acid metabolism.</text>
</comment>
<keyword evidence="12" id="KW-1185">Reference proteome</keyword>
<evidence type="ECO:0000256" key="3">
    <source>
        <dbReference type="ARBA" id="ARBA00012054"/>
    </source>
</evidence>
<dbReference type="GO" id="GO:0019521">
    <property type="term" value="P:D-gluconate metabolic process"/>
    <property type="evidence" value="ECO:0007669"/>
    <property type="project" value="UniProtKB-KW"/>
</dbReference>
<dbReference type="EC" id="2.7.1.12" evidence="3 10"/>
<evidence type="ECO:0000256" key="9">
    <source>
        <dbReference type="ARBA" id="ARBA00048090"/>
    </source>
</evidence>
<keyword evidence="8" id="KW-0311">Gluconate utilization</keyword>
<proteinExistence type="inferred from homology"/>
<dbReference type="InterPro" id="IPR027417">
    <property type="entry name" value="P-loop_NTPase"/>
</dbReference>
<evidence type="ECO:0000313" key="11">
    <source>
        <dbReference type="EMBL" id="PGH57872.1"/>
    </source>
</evidence>
<dbReference type="SUPFAM" id="SSF52540">
    <property type="entry name" value="P-loop containing nucleoside triphosphate hydrolases"/>
    <property type="match status" value="1"/>
</dbReference>
<dbReference type="EMBL" id="PDKW01000039">
    <property type="protein sequence ID" value="PGH57872.1"/>
    <property type="molecule type" value="Genomic_DNA"/>
</dbReference>
<dbReference type="PANTHER" id="PTHR43442">
    <property type="entry name" value="GLUCONOKINASE-RELATED"/>
    <property type="match status" value="1"/>
</dbReference>
<keyword evidence="4 10" id="KW-0808">Transferase</keyword>
<keyword evidence="5 10" id="KW-0547">Nucleotide-binding</keyword>
<evidence type="ECO:0000256" key="4">
    <source>
        <dbReference type="ARBA" id="ARBA00022679"/>
    </source>
</evidence>
<organism evidence="11 12">
    <name type="scientific">Azospirillum palustre</name>
    <dbReference type="NCBI Taxonomy" id="2044885"/>
    <lineage>
        <taxon>Bacteria</taxon>
        <taxon>Pseudomonadati</taxon>
        <taxon>Pseudomonadota</taxon>
        <taxon>Alphaproteobacteria</taxon>
        <taxon>Rhodospirillales</taxon>
        <taxon>Azospirillaceae</taxon>
        <taxon>Azospirillum</taxon>
    </lineage>
</organism>
<evidence type="ECO:0000256" key="6">
    <source>
        <dbReference type="ARBA" id="ARBA00022777"/>
    </source>
</evidence>
<accession>A0A2B8BKE1</accession>
<evidence type="ECO:0000256" key="7">
    <source>
        <dbReference type="ARBA" id="ARBA00022840"/>
    </source>
</evidence>
<dbReference type="InterPro" id="IPR006001">
    <property type="entry name" value="Therm_gnt_kin"/>
</dbReference>
<comment type="catalytic activity">
    <reaction evidence="9 10">
        <text>D-gluconate + ATP = 6-phospho-D-gluconate + ADP + H(+)</text>
        <dbReference type="Rhea" id="RHEA:19433"/>
        <dbReference type="ChEBI" id="CHEBI:15378"/>
        <dbReference type="ChEBI" id="CHEBI:18391"/>
        <dbReference type="ChEBI" id="CHEBI:30616"/>
        <dbReference type="ChEBI" id="CHEBI:58759"/>
        <dbReference type="ChEBI" id="CHEBI:456216"/>
        <dbReference type="EC" id="2.7.1.12"/>
    </reaction>
</comment>
<dbReference type="AlphaFoldDB" id="A0A2B8BKE1"/>
<comment type="caution">
    <text evidence="11">The sequence shown here is derived from an EMBL/GenBank/DDBJ whole genome shotgun (WGS) entry which is preliminary data.</text>
</comment>
<dbReference type="OrthoDB" id="9795716at2"/>
<dbReference type="GO" id="GO:0046316">
    <property type="term" value="F:gluconokinase activity"/>
    <property type="evidence" value="ECO:0007669"/>
    <property type="project" value="UniProtKB-EC"/>
</dbReference>
<dbReference type="Gene3D" id="3.40.50.300">
    <property type="entry name" value="P-loop containing nucleotide triphosphate hydrolases"/>
    <property type="match status" value="1"/>
</dbReference>
<keyword evidence="7 10" id="KW-0067">ATP-binding</keyword>
<dbReference type="GO" id="GO:0005524">
    <property type="term" value="F:ATP binding"/>
    <property type="evidence" value="ECO:0007669"/>
    <property type="project" value="UniProtKB-KW"/>
</dbReference>
<sequence>MNGPPIAPSPGLNIIPPELSGGAPLIVVVMGVAGCGKSSVGQSLAATLGDEFIEGDAHHPPANIEKMSAGIPLTDADRDGWLATLAGFIAEAHRAERGLVVACSALKRRYRDRLRGDCERVVFLHLHGDKALISSRMGARTAHFMPTALVDSQFADLEMPTADEVVLSYEVTLPAEAIVADACARLTGDRKTGDRKTGEKSGRNA</sequence>
<evidence type="ECO:0000256" key="5">
    <source>
        <dbReference type="ARBA" id="ARBA00022741"/>
    </source>
</evidence>
<evidence type="ECO:0000256" key="1">
    <source>
        <dbReference type="ARBA" id="ARBA00004761"/>
    </source>
</evidence>
<dbReference type="FunFam" id="3.40.50.300:FF:000522">
    <property type="entry name" value="Gluconokinase"/>
    <property type="match status" value="1"/>
</dbReference>
<evidence type="ECO:0000256" key="8">
    <source>
        <dbReference type="ARBA" id="ARBA00023064"/>
    </source>
</evidence>
<protein>
    <recommendedName>
        <fullName evidence="3 10">Gluconokinase</fullName>
        <ecNumber evidence="3 10">2.7.1.12</ecNumber>
    </recommendedName>
</protein>
<dbReference type="PANTHER" id="PTHR43442:SF3">
    <property type="entry name" value="GLUCONOKINASE-RELATED"/>
    <property type="match status" value="1"/>
</dbReference>
<gene>
    <name evidence="11" type="ORF">CRT60_07855</name>
</gene>